<evidence type="ECO:0000313" key="1">
    <source>
        <dbReference type="EMBL" id="CCZ88082.1"/>
    </source>
</evidence>
<gene>
    <name evidence="1" type="ORF">BN536_00398</name>
</gene>
<protein>
    <submittedName>
        <fullName evidence="1">Uncharacterized protein</fullName>
    </submittedName>
</protein>
<dbReference type="Proteomes" id="UP000018372">
    <property type="component" value="Unassembled WGS sequence"/>
</dbReference>
<reference evidence="1" key="1">
    <citation type="submission" date="2012-11" db="EMBL/GenBank/DDBJ databases">
        <title>Dependencies among metagenomic species, viruses, plasmids and units of genetic variation.</title>
        <authorList>
            <person name="Nielsen H.B."/>
            <person name="Almeida M."/>
            <person name="Juncker A.S."/>
            <person name="Rasmussen S."/>
            <person name="Li J."/>
            <person name="Sunagawa S."/>
            <person name="Plichta D."/>
            <person name="Gautier L."/>
            <person name="Le Chatelier E."/>
            <person name="Peletier E."/>
            <person name="Bonde I."/>
            <person name="Nielsen T."/>
            <person name="Manichanh C."/>
            <person name="Arumugam M."/>
            <person name="Batto J."/>
            <person name="Santos M.B.Q.D."/>
            <person name="Blom N."/>
            <person name="Borruel N."/>
            <person name="Burgdorf K.S."/>
            <person name="Boumezbeur F."/>
            <person name="Casellas F."/>
            <person name="Dore J."/>
            <person name="Guarner F."/>
            <person name="Hansen T."/>
            <person name="Hildebrand F."/>
            <person name="Kaas R.S."/>
            <person name="Kennedy S."/>
            <person name="Kristiansen K."/>
            <person name="Kultima J.R."/>
            <person name="Leonard P."/>
            <person name="Levenez F."/>
            <person name="Lund O."/>
            <person name="Moumen B."/>
            <person name="Le Paslier D."/>
            <person name="Pons N."/>
            <person name="Pedersen O."/>
            <person name="Prifti E."/>
            <person name="Qin J."/>
            <person name="Raes J."/>
            <person name="Tap J."/>
            <person name="Tims S."/>
            <person name="Ussery D.W."/>
            <person name="Yamada T."/>
            <person name="MetaHit consortium"/>
            <person name="Renault P."/>
            <person name="Sicheritz-Ponten T."/>
            <person name="Bork P."/>
            <person name="Wang J."/>
            <person name="Brunak S."/>
            <person name="Ehrlich S.D."/>
        </authorList>
    </citation>
    <scope>NUCLEOTIDE SEQUENCE [LARGE SCALE GENOMIC DNA]</scope>
</reference>
<name>R5W620_9BACT</name>
<sequence length="129" mass="14367">MYVVFSMCKRNLLPFIFGDALCFQFLHIDLVGNVGQYVEMTCLFVCLKHILAVFLGELGIDFRHRTVFEQAGLQLFYLTFAGKRGIFSFYLELIDVSSDSSDRCTASSVSCTSSFSSVGDVFSSTGCCK</sequence>
<organism evidence="1 2">
    <name type="scientific">Phocaeicola plebeius CAG:211</name>
    <dbReference type="NCBI Taxonomy" id="1263052"/>
    <lineage>
        <taxon>Bacteria</taxon>
        <taxon>Pseudomonadati</taxon>
        <taxon>Bacteroidota</taxon>
        <taxon>Bacteroidia</taxon>
        <taxon>Bacteroidales</taxon>
        <taxon>Bacteroidaceae</taxon>
        <taxon>Phocaeicola</taxon>
    </lineage>
</organism>
<comment type="caution">
    <text evidence="1">The sequence shown here is derived from an EMBL/GenBank/DDBJ whole genome shotgun (WGS) entry which is preliminary data.</text>
</comment>
<accession>R5W620</accession>
<dbReference type="AlphaFoldDB" id="R5W620"/>
<evidence type="ECO:0000313" key="2">
    <source>
        <dbReference type="Proteomes" id="UP000018372"/>
    </source>
</evidence>
<proteinExistence type="predicted"/>
<dbReference type="EMBL" id="CBAT010000200">
    <property type="protein sequence ID" value="CCZ88082.1"/>
    <property type="molecule type" value="Genomic_DNA"/>
</dbReference>